<accession>A0AAU8VG15</accession>
<dbReference type="Gene3D" id="3.90.320.10">
    <property type="match status" value="1"/>
</dbReference>
<proteinExistence type="predicted"/>
<dbReference type="Proteomes" id="UP000191249">
    <property type="component" value="Chromosome"/>
</dbReference>
<dbReference type="InterPro" id="IPR011335">
    <property type="entry name" value="Restrct_endonuc-II-like"/>
</dbReference>
<name>A0AAU8VG15_NEILA</name>
<sequence length="213" mass="24784">MRIRCSSIADIIGKPKGGTVTETAKSKLIEMAKRELFGFEAFEGNAFTEKGNLMEETAVKYSGLVRGREYRKNVERRVNDWLTGECDVYDSDNRLIVDTKCSWDIGTHPFFREEAEKKAAKAGYDWQMQGYMWLFDCDRADIDFWLLPTPEDLLKPWEDSEKYIGLVEAIPIEKRITTVSVMRDDEKIELIKERVTACQDYYEMLLNQYRQGA</sequence>
<reference evidence="1 2" key="1">
    <citation type="submission" date="2017-03" db="EMBL/GenBank/DDBJ databases">
        <title>N. lactamica Y92-1009 whole genome sequence.</title>
        <authorList>
            <person name="Pandey A.K."/>
            <person name="Read R.C."/>
        </authorList>
    </citation>
    <scope>NUCLEOTIDE SEQUENCE [LARGE SCALE GENOMIC DNA]</scope>
    <source>
        <strain evidence="1 2">Y92-1009</strain>
    </source>
</reference>
<evidence type="ECO:0000313" key="1">
    <source>
        <dbReference type="EMBL" id="ARB04757.1"/>
    </source>
</evidence>
<gene>
    <name evidence="1" type="ORF">B2G52_07560</name>
</gene>
<dbReference type="RefSeq" id="WP_003712007.1">
    <property type="nucleotide sequence ID" value="NZ_CP019894.1"/>
</dbReference>
<dbReference type="InterPro" id="IPR011604">
    <property type="entry name" value="PDDEXK-like_dom_sf"/>
</dbReference>
<evidence type="ECO:0000313" key="2">
    <source>
        <dbReference type="Proteomes" id="UP000191249"/>
    </source>
</evidence>
<protein>
    <submittedName>
        <fullName evidence="1">Translocation protein TolB</fullName>
    </submittedName>
</protein>
<organism evidence="1 2">
    <name type="scientific">Neisseria lactamica</name>
    <dbReference type="NCBI Taxonomy" id="486"/>
    <lineage>
        <taxon>Bacteria</taxon>
        <taxon>Pseudomonadati</taxon>
        <taxon>Pseudomonadota</taxon>
        <taxon>Betaproteobacteria</taxon>
        <taxon>Neisseriales</taxon>
        <taxon>Neisseriaceae</taxon>
        <taxon>Neisseria</taxon>
    </lineage>
</organism>
<dbReference type="EMBL" id="CP019894">
    <property type="protein sequence ID" value="ARB04757.1"/>
    <property type="molecule type" value="Genomic_DNA"/>
</dbReference>
<dbReference type="AlphaFoldDB" id="A0AAU8VG15"/>
<dbReference type="SUPFAM" id="SSF52980">
    <property type="entry name" value="Restriction endonuclease-like"/>
    <property type="match status" value="1"/>
</dbReference>